<name>A0A7X5F5D0_9HYPH</name>
<feature type="region of interest" description="Disordered" evidence="1">
    <location>
        <begin position="122"/>
        <end position="141"/>
    </location>
</feature>
<evidence type="ECO:0000313" key="4">
    <source>
        <dbReference type="Proteomes" id="UP000586722"/>
    </source>
</evidence>
<dbReference type="SUPFAM" id="SSF50346">
    <property type="entry name" value="PRC-barrel domain"/>
    <property type="match status" value="2"/>
</dbReference>
<sequence length="251" mass="25667">MTSGQAIAGQILASSLIGKQVFADPNNKADTIGTVNDLVMSRDGTAEALIIGVGGVLGMGEKDVAVSFDQVRWMEQGGTSWLVVPLTRAQLEAAPSFDRSVLTGPSATEKLMQSIGMGEATPQPKTAVGVTTSGETGPVSGSDRMLVDRTTIGTGELVGSQVNGAAQAPLGNVSDVLMSADGLVEAYVVDVGGVLGIGAKPVALAADTLAIYRLADGTLKIDTPFTADSLKDRPTYTAEAYKADPASVLVR</sequence>
<comment type="caution">
    <text evidence="3">The sequence shown here is derived from an EMBL/GenBank/DDBJ whole genome shotgun (WGS) entry which is preliminary data.</text>
</comment>
<dbReference type="Pfam" id="PF05239">
    <property type="entry name" value="PRC"/>
    <property type="match status" value="2"/>
</dbReference>
<dbReference type="AlphaFoldDB" id="A0A7X5F5D0"/>
<protein>
    <submittedName>
        <fullName evidence="3">PRC-barrel domain containing protein</fullName>
    </submittedName>
</protein>
<dbReference type="PANTHER" id="PTHR36505:SF1">
    <property type="entry name" value="BLR1072 PROTEIN"/>
    <property type="match status" value="1"/>
</dbReference>
<proteinExistence type="predicted"/>
<keyword evidence="4" id="KW-1185">Reference proteome</keyword>
<feature type="domain" description="PRC-barrel" evidence="2">
    <location>
        <begin position="156"/>
        <end position="224"/>
    </location>
</feature>
<dbReference type="Proteomes" id="UP000586722">
    <property type="component" value="Unassembled WGS sequence"/>
</dbReference>
<accession>A0A7X5F5D0</accession>
<dbReference type="EMBL" id="JAABLQ010000003">
    <property type="protein sequence ID" value="NBN80075.1"/>
    <property type="molecule type" value="Genomic_DNA"/>
</dbReference>
<evidence type="ECO:0000313" key="3">
    <source>
        <dbReference type="EMBL" id="NBN80075.1"/>
    </source>
</evidence>
<dbReference type="PANTHER" id="PTHR36505">
    <property type="entry name" value="BLR1072 PROTEIN"/>
    <property type="match status" value="1"/>
</dbReference>
<evidence type="ECO:0000259" key="2">
    <source>
        <dbReference type="Pfam" id="PF05239"/>
    </source>
</evidence>
<dbReference type="Gene3D" id="2.30.30.240">
    <property type="entry name" value="PRC-barrel domain"/>
    <property type="match status" value="2"/>
</dbReference>
<evidence type="ECO:0000256" key="1">
    <source>
        <dbReference type="SAM" id="MobiDB-lite"/>
    </source>
</evidence>
<organism evidence="3 4">
    <name type="scientific">Pannonibacter tanglangensis</name>
    <dbReference type="NCBI Taxonomy" id="2750084"/>
    <lineage>
        <taxon>Bacteria</taxon>
        <taxon>Pseudomonadati</taxon>
        <taxon>Pseudomonadota</taxon>
        <taxon>Alphaproteobacteria</taxon>
        <taxon>Hyphomicrobiales</taxon>
        <taxon>Stappiaceae</taxon>
        <taxon>Pannonibacter</taxon>
    </lineage>
</organism>
<dbReference type="InterPro" id="IPR011033">
    <property type="entry name" value="PRC_barrel-like_sf"/>
</dbReference>
<dbReference type="InterPro" id="IPR027275">
    <property type="entry name" value="PRC-brl_dom"/>
</dbReference>
<gene>
    <name evidence="3" type="ORF">GWI72_17495</name>
</gene>
<feature type="domain" description="PRC-barrel" evidence="2">
    <location>
        <begin position="10"/>
        <end position="72"/>
    </location>
</feature>
<dbReference type="RefSeq" id="WP_161709489.1">
    <property type="nucleotide sequence ID" value="NZ_JAABLQ010000003.1"/>
</dbReference>
<reference evidence="4" key="1">
    <citation type="submission" date="2020-01" db="EMBL/GenBank/DDBJ databases">
        <authorList>
            <person name="Fang Y."/>
            <person name="Sun R."/>
            <person name="Nie L."/>
            <person name="He J."/>
            <person name="Hao L."/>
            <person name="Wang L."/>
            <person name="Su S."/>
            <person name="Lv E."/>
            <person name="Zhang Z."/>
            <person name="Xie R."/>
            <person name="Liu H."/>
        </authorList>
    </citation>
    <scope>NUCLEOTIDE SEQUENCE [LARGE SCALE GENOMIC DNA]</scope>
    <source>
        <strain evidence="4">XCT-53</strain>
    </source>
</reference>